<evidence type="ECO:0000313" key="1">
    <source>
        <dbReference type="EMBL" id="GIX67830.1"/>
    </source>
</evidence>
<proteinExistence type="predicted"/>
<keyword evidence="2" id="KW-1185">Reference proteome</keyword>
<dbReference type="AlphaFoldDB" id="A0AAV4M7N1"/>
<organism evidence="1 2">
    <name type="scientific">Caerostris extrusa</name>
    <name type="common">Bark spider</name>
    <name type="synonym">Caerostris bankana</name>
    <dbReference type="NCBI Taxonomy" id="172846"/>
    <lineage>
        <taxon>Eukaryota</taxon>
        <taxon>Metazoa</taxon>
        <taxon>Ecdysozoa</taxon>
        <taxon>Arthropoda</taxon>
        <taxon>Chelicerata</taxon>
        <taxon>Arachnida</taxon>
        <taxon>Araneae</taxon>
        <taxon>Araneomorphae</taxon>
        <taxon>Entelegynae</taxon>
        <taxon>Araneoidea</taxon>
        <taxon>Araneidae</taxon>
        <taxon>Caerostris</taxon>
    </lineage>
</organism>
<comment type="caution">
    <text evidence="1">The sequence shown here is derived from an EMBL/GenBank/DDBJ whole genome shotgun (WGS) entry which is preliminary data.</text>
</comment>
<sequence length="126" mass="14731">MVTADLFKLTKCSVLKDLGSGHRQVLAEIKIPRADQRPFQDQKFLGILRRQTGLSLQKLLEQGLSSDKLDFSLNPNKIYRIIKDTIISCAKRSIPRGKQKKYKSFWTDELTSLKAKRDRLRRRWRS</sequence>
<evidence type="ECO:0000313" key="2">
    <source>
        <dbReference type="Proteomes" id="UP001054945"/>
    </source>
</evidence>
<gene>
    <name evidence="1" type="ORF">CEXT_214611</name>
</gene>
<name>A0AAV4M7N1_CAEEX</name>
<dbReference type="Proteomes" id="UP001054945">
    <property type="component" value="Unassembled WGS sequence"/>
</dbReference>
<dbReference type="EMBL" id="BPLR01001906">
    <property type="protein sequence ID" value="GIX67830.1"/>
    <property type="molecule type" value="Genomic_DNA"/>
</dbReference>
<reference evidence="1 2" key="1">
    <citation type="submission" date="2021-06" db="EMBL/GenBank/DDBJ databases">
        <title>Caerostris extrusa draft genome.</title>
        <authorList>
            <person name="Kono N."/>
            <person name="Arakawa K."/>
        </authorList>
    </citation>
    <scope>NUCLEOTIDE SEQUENCE [LARGE SCALE GENOMIC DNA]</scope>
</reference>
<protein>
    <submittedName>
        <fullName evidence="1">Uncharacterized protein</fullName>
    </submittedName>
</protein>
<accession>A0AAV4M7N1</accession>